<organism evidence="3 4">
    <name type="scientific">Crocosphaera chwakensis CCY0110</name>
    <dbReference type="NCBI Taxonomy" id="391612"/>
    <lineage>
        <taxon>Bacteria</taxon>
        <taxon>Bacillati</taxon>
        <taxon>Cyanobacteriota</taxon>
        <taxon>Cyanophyceae</taxon>
        <taxon>Oscillatoriophycideae</taxon>
        <taxon>Chroococcales</taxon>
        <taxon>Aphanothecaceae</taxon>
        <taxon>Crocosphaera</taxon>
        <taxon>Crocosphaera chwakensis</taxon>
    </lineage>
</organism>
<dbReference type="OrthoDB" id="481529at2"/>
<dbReference type="GO" id="GO:0006508">
    <property type="term" value="P:proteolysis"/>
    <property type="evidence" value="ECO:0007669"/>
    <property type="project" value="InterPro"/>
</dbReference>
<dbReference type="PROSITE" id="PS50215">
    <property type="entry name" value="ADAM_MEPRO"/>
    <property type="match status" value="1"/>
</dbReference>
<evidence type="ECO:0000259" key="2">
    <source>
        <dbReference type="PROSITE" id="PS50215"/>
    </source>
</evidence>
<comment type="caution">
    <text evidence="3">The sequence shown here is derived from an EMBL/GenBank/DDBJ whole genome shotgun (WGS) entry which is preliminary data.</text>
</comment>
<dbReference type="Pfam" id="PF13582">
    <property type="entry name" value="Reprolysin_3"/>
    <property type="match status" value="1"/>
</dbReference>
<proteinExistence type="predicted"/>
<dbReference type="AlphaFoldDB" id="A3IZJ7"/>
<dbReference type="RefSeq" id="WP_008278814.1">
    <property type="nucleotide sequence ID" value="NZ_AAXW01000107.1"/>
</dbReference>
<dbReference type="EMBL" id="AAXW01000107">
    <property type="protein sequence ID" value="EAZ88092.1"/>
    <property type="molecule type" value="Genomic_DNA"/>
</dbReference>
<name>A3IZJ7_9CHRO</name>
<dbReference type="Proteomes" id="UP000003781">
    <property type="component" value="Unassembled WGS sequence"/>
</dbReference>
<reference evidence="3 4" key="1">
    <citation type="submission" date="2007-03" db="EMBL/GenBank/DDBJ databases">
        <authorList>
            <person name="Stal L."/>
            <person name="Ferriera S."/>
            <person name="Johnson J."/>
            <person name="Kravitz S."/>
            <person name="Beeson K."/>
            <person name="Sutton G."/>
            <person name="Rogers Y.-H."/>
            <person name="Friedman R."/>
            <person name="Frazier M."/>
            <person name="Venter J.C."/>
        </authorList>
    </citation>
    <scope>NUCLEOTIDE SEQUENCE [LARGE SCALE GENOMIC DNA]</scope>
    <source>
        <strain evidence="3 4">CCY0110</strain>
    </source>
</reference>
<dbReference type="InterPro" id="IPR001590">
    <property type="entry name" value="Peptidase_M12B"/>
</dbReference>
<feature type="region of interest" description="Disordered" evidence="1">
    <location>
        <begin position="1"/>
        <end position="23"/>
    </location>
</feature>
<dbReference type="SUPFAM" id="SSF55486">
    <property type="entry name" value="Metalloproteases ('zincins'), catalytic domain"/>
    <property type="match status" value="1"/>
</dbReference>
<dbReference type="GO" id="GO:0004222">
    <property type="term" value="F:metalloendopeptidase activity"/>
    <property type="evidence" value="ECO:0007669"/>
    <property type="project" value="InterPro"/>
</dbReference>
<sequence>MSLYNRLDLTRPNRRKFKSPPQQNKPIWERIDLTRPVKLKCKVCGHRIQTTWSICPHCGCILQNTKTKRHCIWIQVCNLEVYDKDRDMWGIILTDAFSKVFSAFRSVNVFLTTDPPDFKEWQEDFTRVYVLADDSSVDYLGVASFSSRKVTNMAVVRIDQICNASLRADLSINQLSKLLANTIAHEIGHTLGLDHSDLDTDVMQDGVDHRVHCLMPPSFHGEQITLMNHAISKYKDK</sequence>
<dbReference type="Gene3D" id="3.40.390.10">
    <property type="entry name" value="Collagenase (Catalytic Domain)"/>
    <property type="match status" value="1"/>
</dbReference>
<evidence type="ECO:0000313" key="3">
    <source>
        <dbReference type="EMBL" id="EAZ88092.1"/>
    </source>
</evidence>
<keyword evidence="4" id="KW-1185">Reference proteome</keyword>
<feature type="domain" description="Peptidase M12B" evidence="2">
    <location>
        <begin position="118"/>
        <end position="237"/>
    </location>
</feature>
<protein>
    <recommendedName>
        <fullName evidence="2">Peptidase M12B domain-containing protein</fullName>
    </recommendedName>
</protein>
<dbReference type="eggNOG" id="COG5549">
    <property type="taxonomic scope" value="Bacteria"/>
</dbReference>
<evidence type="ECO:0000313" key="4">
    <source>
        <dbReference type="Proteomes" id="UP000003781"/>
    </source>
</evidence>
<evidence type="ECO:0000256" key="1">
    <source>
        <dbReference type="SAM" id="MobiDB-lite"/>
    </source>
</evidence>
<dbReference type="InterPro" id="IPR024079">
    <property type="entry name" value="MetalloPept_cat_dom_sf"/>
</dbReference>
<gene>
    <name evidence="3" type="ORF">CY0110_14140</name>
</gene>
<accession>A3IZJ7</accession>